<protein>
    <submittedName>
        <fullName evidence="2">Uncharacterized protein</fullName>
    </submittedName>
</protein>
<keyword evidence="3" id="KW-1185">Reference proteome</keyword>
<sequence>MDIEETEGEEEKDEEEMSCGNLRSRVPGPRYPRARGAAGRAGDVIDLQVLTVTDQAALRATRTATEEVQAGHYSCAGGIDTVRSDDLRRSLLSTHYNIRRKSRVTSAFLPNVIEILAFHMLLRLTSVAVRFLANIIIEANVVHAPHSELPLMRGKNRTANWNESYHAREFQCSNWRARQHGSNFTRLECAPICSPEEVSLRKIKKVKAGSRSFSSFPTHDGTSVFTDGPVAPKAGGVASLRNVDDPIAPKRFSPYFTAKWAVAGINLRVKYRRPLKKLSGETRAGRQPRSVI</sequence>
<feature type="compositionally biased region" description="Acidic residues" evidence="1">
    <location>
        <begin position="1"/>
        <end position="17"/>
    </location>
</feature>
<proteinExistence type="predicted"/>
<gene>
    <name evidence="2" type="ORF">EVAR_7113_1</name>
</gene>
<dbReference type="AlphaFoldDB" id="A0A4C1U6J2"/>
<dbReference type="Proteomes" id="UP000299102">
    <property type="component" value="Unassembled WGS sequence"/>
</dbReference>
<name>A0A4C1U6J2_EUMVA</name>
<organism evidence="2 3">
    <name type="scientific">Eumeta variegata</name>
    <name type="common">Bagworm moth</name>
    <name type="synonym">Eumeta japonica</name>
    <dbReference type="NCBI Taxonomy" id="151549"/>
    <lineage>
        <taxon>Eukaryota</taxon>
        <taxon>Metazoa</taxon>
        <taxon>Ecdysozoa</taxon>
        <taxon>Arthropoda</taxon>
        <taxon>Hexapoda</taxon>
        <taxon>Insecta</taxon>
        <taxon>Pterygota</taxon>
        <taxon>Neoptera</taxon>
        <taxon>Endopterygota</taxon>
        <taxon>Lepidoptera</taxon>
        <taxon>Glossata</taxon>
        <taxon>Ditrysia</taxon>
        <taxon>Tineoidea</taxon>
        <taxon>Psychidae</taxon>
        <taxon>Oiketicinae</taxon>
        <taxon>Eumeta</taxon>
    </lineage>
</organism>
<feature type="region of interest" description="Disordered" evidence="1">
    <location>
        <begin position="1"/>
        <end position="37"/>
    </location>
</feature>
<evidence type="ECO:0000313" key="3">
    <source>
        <dbReference type="Proteomes" id="UP000299102"/>
    </source>
</evidence>
<dbReference type="EMBL" id="BGZK01000134">
    <property type="protein sequence ID" value="GBP21900.1"/>
    <property type="molecule type" value="Genomic_DNA"/>
</dbReference>
<evidence type="ECO:0000256" key="1">
    <source>
        <dbReference type="SAM" id="MobiDB-lite"/>
    </source>
</evidence>
<comment type="caution">
    <text evidence="2">The sequence shown here is derived from an EMBL/GenBank/DDBJ whole genome shotgun (WGS) entry which is preliminary data.</text>
</comment>
<evidence type="ECO:0000313" key="2">
    <source>
        <dbReference type="EMBL" id="GBP21900.1"/>
    </source>
</evidence>
<reference evidence="2 3" key="1">
    <citation type="journal article" date="2019" name="Commun. Biol.">
        <title>The bagworm genome reveals a unique fibroin gene that provides high tensile strength.</title>
        <authorList>
            <person name="Kono N."/>
            <person name="Nakamura H."/>
            <person name="Ohtoshi R."/>
            <person name="Tomita M."/>
            <person name="Numata K."/>
            <person name="Arakawa K."/>
        </authorList>
    </citation>
    <scope>NUCLEOTIDE SEQUENCE [LARGE SCALE GENOMIC DNA]</scope>
</reference>
<accession>A0A4C1U6J2</accession>